<sequence>MRELIENTPIKKWAIVPALLTSAIGFYVLSYGFLGSGFFSPVAVAIGSGLGIYLLYGTDAAKAFGKPTKPIRTFFLGLIAAQLVAVVSGVVVKFLLNVPIRPDEAVKHIDVLFLFKAIPMIFGEELLTFVILFIVTGLLAKSYSYKKALTIGVIVSTLVFSLLHLPSYDWNLIQVLLIIGMIRIPFTLASLRSNSLWEGFAVHYVYDTLIFVVILLFR</sequence>
<feature type="transmembrane region" description="Helical" evidence="2">
    <location>
        <begin position="38"/>
        <end position="56"/>
    </location>
</feature>
<dbReference type="GO" id="GO:0006508">
    <property type="term" value="P:proteolysis"/>
    <property type="evidence" value="ECO:0007669"/>
    <property type="project" value="UniProtKB-KW"/>
</dbReference>
<feature type="transmembrane region" description="Helical" evidence="2">
    <location>
        <begin position="196"/>
        <end position="217"/>
    </location>
</feature>
<dbReference type="EMBL" id="JARPYI010000001">
    <property type="protein sequence ID" value="MDT2598456.1"/>
    <property type="molecule type" value="Genomic_DNA"/>
</dbReference>
<reference evidence="4 5" key="1">
    <citation type="submission" date="2023-03" db="EMBL/GenBank/DDBJ databases">
        <authorList>
            <person name="Shen W."/>
            <person name="Cai J."/>
        </authorList>
    </citation>
    <scope>NUCLEOTIDE SEQUENCE [LARGE SCALE GENOMIC DNA]</scope>
    <source>
        <strain evidence="4 5">D6-4</strain>
    </source>
</reference>
<feature type="domain" description="CAAX prenyl protease 2/Lysostaphin resistance protein A-like" evidence="3">
    <location>
        <begin position="112"/>
        <end position="208"/>
    </location>
</feature>
<keyword evidence="4" id="KW-0378">Hydrolase</keyword>
<accession>A0ABU3EWY1</accession>
<dbReference type="Proteomes" id="UP001252875">
    <property type="component" value="Unassembled WGS sequence"/>
</dbReference>
<keyword evidence="5" id="KW-1185">Reference proteome</keyword>
<evidence type="ECO:0000313" key="5">
    <source>
        <dbReference type="Proteomes" id="UP001252875"/>
    </source>
</evidence>
<dbReference type="Pfam" id="PF02517">
    <property type="entry name" value="Rce1-like"/>
    <property type="match status" value="1"/>
</dbReference>
<proteinExistence type="inferred from homology"/>
<feature type="transmembrane region" description="Helical" evidence="2">
    <location>
        <begin position="147"/>
        <end position="165"/>
    </location>
</feature>
<evidence type="ECO:0000256" key="2">
    <source>
        <dbReference type="SAM" id="Phobius"/>
    </source>
</evidence>
<evidence type="ECO:0000256" key="1">
    <source>
        <dbReference type="ARBA" id="ARBA00009067"/>
    </source>
</evidence>
<protein>
    <submittedName>
        <fullName evidence="4">CPBP family glutamic-type intramembrane protease</fullName>
        <ecNumber evidence="4">3.4.-.-</ecNumber>
    </submittedName>
</protein>
<evidence type="ECO:0000313" key="4">
    <source>
        <dbReference type="EMBL" id="MDT2598456.1"/>
    </source>
</evidence>
<feature type="transmembrane region" description="Helical" evidence="2">
    <location>
        <begin position="76"/>
        <end position="96"/>
    </location>
</feature>
<dbReference type="EC" id="3.4.-.-" evidence="4"/>
<feature type="transmembrane region" description="Helical" evidence="2">
    <location>
        <begin position="12"/>
        <end position="32"/>
    </location>
</feature>
<dbReference type="RefSeq" id="WP_311821247.1">
    <property type="nucleotide sequence ID" value="NZ_JARPYF010000001.1"/>
</dbReference>
<feature type="transmembrane region" description="Helical" evidence="2">
    <location>
        <begin position="116"/>
        <end position="140"/>
    </location>
</feature>
<dbReference type="GO" id="GO:0008233">
    <property type="term" value="F:peptidase activity"/>
    <property type="evidence" value="ECO:0007669"/>
    <property type="project" value="UniProtKB-KW"/>
</dbReference>
<gene>
    <name evidence="4" type="ORF">P7D85_01645</name>
</gene>
<keyword evidence="2" id="KW-1133">Transmembrane helix</keyword>
<keyword evidence="4" id="KW-0645">Protease</keyword>
<name>A0ABU3EWY1_9ENTE</name>
<organism evidence="4 5">
    <name type="scientific">Enterococcus hulanensis</name>
    <dbReference type="NCBI Taxonomy" id="2559929"/>
    <lineage>
        <taxon>Bacteria</taxon>
        <taxon>Bacillati</taxon>
        <taxon>Bacillota</taxon>
        <taxon>Bacilli</taxon>
        <taxon>Lactobacillales</taxon>
        <taxon>Enterococcaceae</taxon>
        <taxon>Enterococcus</taxon>
    </lineage>
</organism>
<comment type="caution">
    <text evidence="4">The sequence shown here is derived from an EMBL/GenBank/DDBJ whole genome shotgun (WGS) entry which is preliminary data.</text>
</comment>
<comment type="similarity">
    <text evidence="1">Belongs to the UPF0177 family.</text>
</comment>
<keyword evidence="2" id="KW-0472">Membrane</keyword>
<dbReference type="InterPro" id="IPR003675">
    <property type="entry name" value="Rce1/LyrA-like_dom"/>
</dbReference>
<evidence type="ECO:0000259" key="3">
    <source>
        <dbReference type="Pfam" id="PF02517"/>
    </source>
</evidence>
<keyword evidence="2" id="KW-0812">Transmembrane</keyword>